<dbReference type="OrthoDB" id="3647650at2"/>
<dbReference type="InterPro" id="IPR014940">
    <property type="entry name" value="BAAT_C"/>
</dbReference>
<dbReference type="InterPro" id="IPR029058">
    <property type="entry name" value="AB_hydrolase_fold"/>
</dbReference>
<dbReference type="GO" id="GO:0006637">
    <property type="term" value="P:acyl-CoA metabolic process"/>
    <property type="evidence" value="ECO:0007669"/>
    <property type="project" value="TreeGrafter"/>
</dbReference>
<proteinExistence type="predicted"/>
<feature type="domain" description="BAAT/Acyl-CoA thioester hydrolase C-terminal" evidence="1">
    <location>
        <begin position="82"/>
        <end position="233"/>
    </location>
</feature>
<keyword evidence="3" id="KW-1185">Reference proteome</keyword>
<reference evidence="2 3" key="1">
    <citation type="submission" date="2016-10" db="EMBL/GenBank/DDBJ databases">
        <authorList>
            <person name="Varghese N."/>
            <person name="Submissions S."/>
        </authorList>
    </citation>
    <scope>NUCLEOTIDE SEQUENCE [LARGE SCALE GENOMIC DNA]</scope>
    <source>
        <strain evidence="2 3">DSM 18839</strain>
    </source>
</reference>
<dbReference type="Proteomes" id="UP000198615">
    <property type="component" value="Unassembled WGS sequence"/>
</dbReference>
<dbReference type="GO" id="GO:0047617">
    <property type="term" value="F:fatty acyl-CoA hydrolase activity"/>
    <property type="evidence" value="ECO:0007669"/>
    <property type="project" value="TreeGrafter"/>
</dbReference>
<protein>
    <submittedName>
        <fullName evidence="2">BAAT / Acyl-CoA thioester hydrolase C terminal</fullName>
    </submittedName>
</protein>
<evidence type="ECO:0000313" key="2">
    <source>
        <dbReference type="EMBL" id="SDG04746.1"/>
    </source>
</evidence>
<dbReference type="EMBL" id="FNBW01000009">
    <property type="protein sequence ID" value="SDG04746.1"/>
    <property type="molecule type" value="Genomic_DNA"/>
</dbReference>
<keyword evidence="2" id="KW-0378">Hydrolase</keyword>
<sequence>MTIPVVARVIDGMVRAYSPPGDGPFPALLLLHGSEGGWSGWSHRNADLLASAGFLAYPFSYSYSGSMWFAGDIIDVPLDATEAAMAKLRDHPLSSGKLGLYGISRGAEHALLVTALMARDGVDGIPDAVAAHSPCDVVCGAFRPDEFRSRTDPNFEPWDPALIAWTWRGSTEGLRPSDPIEIERYDGPLKISHGTDDKVWTVECTRRIERRLSEARRSADITYHEGEGHWFSPAEENIHIDQICKFFETALA</sequence>
<dbReference type="RefSeq" id="WP_093151710.1">
    <property type="nucleotide sequence ID" value="NZ_FNBW01000009.1"/>
</dbReference>
<dbReference type="Gene3D" id="3.40.50.1820">
    <property type="entry name" value="alpha/beta hydrolase"/>
    <property type="match status" value="1"/>
</dbReference>
<dbReference type="PANTHER" id="PTHR10824">
    <property type="entry name" value="ACYL-COENZYME A THIOESTERASE-RELATED"/>
    <property type="match status" value="1"/>
</dbReference>
<evidence type="ECO:0000259" key="1">
    <source>
        <dbReference type="Pfam" id="PF08840"/>
    </source>
</evidence>
<organism evidence="2 3">
    <name type="scientific">Thalassobaculum litoreum DSM 18839</name>
    <dbReference type="NCBI Taxonomy" id="1123362"/>
    <lineage>
        <taxon>Bacteria</taxon>
        <taxon>Pseudomonadati</taxon>
        <taxon>Pseudomonadota</taxon>
        <taxon>Alphaproteobacteria</taxon>
        <taxon>Rhodospirillales</taxon>
        <taxon>Thalassobaculaceae</taxon>
        <taxon>Thalassobaculum</taxon>
    </lineage>
</organism>
<dbReference type="Pfam" id="PF08840">
    <property type="entry name" value="BAAT_C"/>
    <property type="match status" value="1"/>
</dbReference>
<dbReference type="SUPFAM" id="SSF53474">
    <property type="entry name" value="alpha/beta-Hydrolases"/>
    <property type="match status" value="1"/>
</dbReference>
<accession>A0A8G2BJG5</accession>
<dbReference type="PANTHER" id="PTHR10824:SF4">
    <property type="entry name" value="ACYL-COENZYME A THIOESTERASE 1-LIKE"/>
    <property type="match status" value="1"/>
</dbReference>
<gene>
    <name evidence="2" type="ORF">SAMN05660686_03198</name>
</gene>
<dbReference type="GO" id="GO:0006631">
    <property type="term" value="P:fatty acid metabolic process"/>
    <property type="evidence" value="ECO:0007669"/>
    <property type="project" value="TreeGrafter"/>
</dbReference>
<dbReference type="AlphaFoldDB" id="A0A8G2BJG5"/>
<comment type="caution">
    <text evidence="2">The sequence shown here is derived from an EMBL/GenBank/DDBJ whole genome shotgun (WGS) entry which is preliminary data.</text>
</comment>
<name>A0A8G2BJG5_9PROT</name>
<evidence type="ECO:0000313" key="3">
    <source>
        <dbReference type="Proteomes" id="UP000198615"/>
    </source>
</evidence>